<evidence type="ECO:0008006" key="2">
    <source>
        <dbReference type="Google" id="ProtNLM"/>
    </source>
</evidence>
<evidence type="ECO:0000313" key="1">
    <source>
        <dbReference type="EMBL" id="VAX26712.1"/>
    </source>
</evidence>
<reference evidence="1" key="1">
    <citation type="submission" date="2018-06" db="EMBL/GenBank/DDBJ databases">
        <authorList>
            <person name="Zhirakovskaya E."/>
        </authorList>
    </citation>
    <scope>NUCLEOTIDE SEQUENCE</scope>
</reference>
<name>A0A3B1CES5_9ZZZZ</name>
<dbReference type="EMBL" id="UOGG01000010">
    <property type="protein sequence ID" value="VAX26712.1"/>
    <property type="molecule type" value="Genomic_DNA"/>
</dbReference>
<sequence>MSVRRGLGHSWSGIRDILAQSIKQVDADASISVDRAGLCWALAVGREIALVSRVVKVAPKTLYVEVTEKEWVPSLEALRDKIIREMKQQAGLEGLTRILFNVEQDRDS</sequence>
<proteinExistence type="predicted"/>
<dbReference type="Pfam" id="PF05258">
    <property type="entry name" value="DciA"/>
    <property type="match status" value="1"/>
</dbReference>
<accession>A0A3B1CES5</accession>
<dbReference type="InterPro" id="IPR007922">
    <property type="entry name" value="DciA-like"/>
</dbReference>
<organism evidence="1">
    <name type="scientific">hydrothermal vent metagenome</name>
    <dbReference type="NCBI Taxonomy" id="652676"/>
    <lineage>
        <taxon>unclassified sequences</taxon>
        <taxon>metagenomes</taxon>
        <taxon>ecological metagenomes</taxon>
    </lineage>
</organism>
<dbReference type="AlphaFoldDB" id="A0A3B1CES5"/>
<gene>
    <name evidence="1" type="ORF">MNBD_NITROSPINAE05-978</name>
</gene>
<protein>
    <recommendedName>
        <fullName evidence="2">Zn-ribbon-containing, possibly RNA-binding protein and truncated derivatives</fullName>
    </recommendedName>
</protein>